<accession>A0ABS4YZY5</accession>
<gene>
    <name evidence="1" type="ORF">JOF48_003166</name>
</gene>
<dbReference type="Proteomes" id="UP000711614">
    <property type="component" value="Unassembled WGS sequence"/>
</dbReference>
<dbReference type="RefSeq" id="WP_209682149.1">
    <property type="nucleotide sequence ID" value="NZ_JAGIOI010000001.1"/>
</dbReference>
<comment type="caution">
    <text evidence="1">The sequence shown here is derived from an EMBL/GenBank/DDBJ whole genome shotgun (WGS) entry which is preliminary data.</text>
</comment>
<name>A0ABS4YZY5_9MICC</name>
<evidence type="ECO:0000313" key="1">
    <source>
        <dbReference type="EMBL" id="MBP2414367.1"/>
    </source>
</evidence>
<dbReference type="InterPro" id="IPR046288">
    <property type="entry name" value="DUF6325"/>
</dbReference>
<organism evidence="1 2">
    <name type="scientific">Arthrobacter stackebrandtii</name>
    <dbReference type="NCBI Taxonomy" id="272161"/>
    <lineage>
        <taxon>Bacteria</taxon>
        <taxon>Bacillati</taxon>
        <taxon>Actinomycetota</taxon>
        <taxon>Actinomycetes</taxon>
        <taxon>Micrococcales</taxon>
        <taxon>Micrococcaceae</taxon>
        <taxon>Arthrobacter</taxon>
    </lineage>
</organism>
<protein>
    <recommendedName>
        <fullName evidence="3">DUF1269 domain-containing protein</fullName>
    </recommendedName>
</protein>
<sequence length="145" mass="14783">MAEQENFDYGPVEIFTVEFPGEAPSPGVLESLARLESTGTVRLLDMVLAGRAADGSLRISELTKDDAAAAGLAPALPGLIGEEDATEAAQGMPEGTGVALVALELSWATELAGNVAAANGTVTDSIRIPAPIVNGFINEFGQADA</sequence>
<evidence type="ECO:0000313" key="2">
    <source>
        <dbReference type="Proteomes" id="UP000711614"/>
    </source>
</evidence>
<reference evidence="1 2" key="1">
    <citation type="submission" date="2021-03" db="EMBL/GenBank/DDBJ databases">
        <title>Sequencing the genomes of 1000 actinobacteria strains.</title>
        <authorList>
            <person name="Klenk H.-P."/>
        </authorList>
    </citation>
    <scope>NUCLEOTIDE SEQUENCE [LARGE SCALE GENOMIC DNA]</scope>
    <source>
        <strain evidence="1 2">DSM 16005</strain>
    </source>
</reference>
<evidence type="ECO:0008006" key="3">
    <source>
        <dbReference type="Google" id="ProtNLM"/>
    </source>
</evidence>
<dbReference type="Pfam" id="PF19850">
    <property type="entry name" value="DUF6325"/>
    <property type="match status" value="1"/>
</dbReference>
<proteinExistence type="predicted"/>
<keyword evidence="2" id="KW-1185">Reference proteome</keyword>
<dbReference type="EMBL" id="JAGIOI010000001">
    <property type="protein sequence ID" value="MBP2414367.1"/>
    <property type="molecule type" value="Genomic_DNA"/>
</dbReference>